<gene>
    <name evidence="7" type="ORF">DLJ48_05160</name>
</gene>
<evidence type="ECO:0000256" key="4">
    <source>
        <dbReference type="ARBA" id="ARBA00022989"/>
    </source>
</evidence>
<evidence type="ECO:0000313" key="7">
    <source>
        <dbReference type="EMBL" id="QAS69955.2"/>
    </source>
</evidence>
<organism evidence="7 8">
    <name type="scientific">Oenococcus sicerae</name>
    <dbReference type="NCBI Taxonomy" id="2203724"/>
    <lineage>
        <taxon>Bacteria</taxon>
        <taxon>Bacillati</taxon>
        <taxon>Bacillota</taxon>
        <taxon>Bacilli</taxon>
        <taxon>Lactobacillales</taxon>
        <taxon>Lactobacillaceae</taxon>
        <taxon>Oenococcus</taxon>
    </lineage>
</organism>
<dbReference type="Gene3D" id="1.20.58.340">
    <property type="entry name" value="Magnesium transport protein CorA, transmembrane region"/>
    <property type="match status" value="2"/>
</dbReference>
<evidence type="ECO:0000256" key="3">
    <source>
        <dbReference type="ARBA" id="ARBA00022692"/>
    </source>
</evidence>
<dbReference type="RefSeq" id="WP_161566113.1">
    <property type="nucleotide sequence ID" value="NZ_CP029684.2"/>
</dbReference>
<dbReference type="InterPro" id="IPR047199">
    <property type="entry name" value="CorA-like"/>
</dbReference>
<feature type="transmembrane region" description="Helical" evidence="6">
    <location>
        <begin position="146"/>
        <end position="168"/>
    </location>
</feature>
<evidence type="ECO:0000256" key="1">
    <source>
        <dbReference type="ARBA" id="ARBA00004141"/>
    </source>
</evidence>
<keyword evidence="8" id="KW-1185">Reference proteome</keyword>
<sequence length="206" mass="24057">MSFFNQSIEQLLVKQHDTRTAFLFDLILLTMDRYIDIISRLSERAEHIQAHLSSHRNNKNFEDLTRVNQDIVFLRPSIQENSDCFAEIKSFYKDARAQPDKSDIRQIHKINIAVKQTTRMIDLISENIQQLSDAYDRLINNDLNSIMRFLTVWSLLLAIPPIVSGFYGMNMHLPLAQNNLSWLFSLVVTAVLMLILVIYLRQHHSL</sequence>
<dbReference type="InterPro" id="IPR045863">
    <property type="entry name" value="CorA_TM1_TM2"/>
</dbReference>
<evidence type="ECO:0000256" key="2">
    <source>
        <dbReference type="ARBA" id="ARBA00009765"/>
    </source>
</evidence>
<dbReference type="InterPro" id="IPR002523">
    <property type="entry name" value="MgTranspt_CorA/ZnTranspt_ZntB"/>
</dbReference>
<dbReference type="PANTHER" id="PTHR47891:SF1">
    <property type="entry name" value="CORA-MAGNESIUM AND COBALT TRANSPORTER"/>
    <property type="match status" value="1"/>
</dbReference>
<protein>
    <submittedName>
        <fullName evidence="7">Magnesium transporter CorA family protein</fullName>
    </submittedName>
</protein>
<dbReference type="CDD" id="cd12827">
    <property type="entry name" value="EcCorA_ZntB-like_u2"/>
    <property type="match status" value="1"/>
</dbReference>
<name>A0ABX5QML1_9LACO</name>
<keyword evidence="5 6" id="KW-0472">Membrane</keyword>
<evidence type="ECO:0000256" key="6">
    <source>
        <dbReference type="SAM" id="Phobius"/>
    </source>
</evidence>
<proteinExistence type="inferred from homology"/>
<dbReference type="PANTHER" id="PTHR47891">
    <property type="entry name" value="TRANSPORTER-RELATED"/>
    <property type="match status" value="1"/>
</dbReference>
<comment type="subcellular location">
    <subcellularLocation>
        <location evidence="1">Membrane</location>
        <topology evidence="1">Multi-pass membrane protein</topology>
    </subcellularLocation>
</comment>
<reference evidence="7 8" key="1">
    <citation type="journal article" date="2019" name="Syst. Appl. Microbiol.">
        <title>Oenococcus sicerae sp. nov., isolated from French cider.</title>
        <authorList>
            <person name="Cousin F.J."/>
            <person name="Le Guellec R."/>
            <person name="Chagnot C."/>
            <person name="Goux D."/>
            <person name="Dalmasso M."/>
            <person name="Laplace J.M."/>
            <person name="Cretenet M."/>
        </authorList>
    </citation>
    <scope>NUCLEOTIDE SEQUENCE [LARGE SCALE GENOMIC DNA]</scope>
    <source>
        <strain evidence="7 8">UCMA 15228</strain>
    </source>
</reference>
<dbReference type="EMBL" id="CP029684">
    <property type="protein sequence ID" value="QAS69955.2"/>
    <property type="molecule type" value="Genomic_DNA"/>
</dbReference>
<comment type="similarity">
    <text evidence="2">Belongs to the CorA metal ion transporter (MIT) (TC 1.A.35) family.</text>
</comment>
<feature type="transmembrane region" description="Helical" evidence="6">
    <location>
        <begin position="180"/>
        <end position="200"/>
    </location>
</feature>
<dbReference type="InterPro" id="IPR045861">
    <property type="entry name" value="CorA_cytoplasmic_dom"/>
</dbReference>
<keyword evidence="3 6" id="KW-0812">Transmembrane</keyword>
<evidence type="ECO:0000313" key="8">
    <source>
        <dbReference type="Proteomes" id="UP000286907"/>
    </source>
</evidence>
<keyword evidence="4 6" id="KW-1133">Transmembrane helix</keyword>
<dbReference type="Proteomes" id="UP000286907">
    <property type="component" value="Chromosome"/>
</dbReference>
<dbReference type="SUPFAM" id="SSF144083">
    <property type="entry name" value="Magnesium transport protein CorA, transmembrane region"/>
    <property type="match status" value="1"/>
</dbReference>
<dbReference type="SUPFAM" id="SSF143865">
    <property type="entry name" value="CorA soluble domain-like"/>
    <property type="match status" value="1"/>
</dbReference>
<accession>A0ABX5QML1</accession>
<evidence type="ECO:0000256" key="5">
    <source>
        <dbReference type="ARBA" id="ARBA00023136"/>
    </source>
</evidence>
<dbReference type="Pfam" id="PF01544">
    <property type="entry name" value="CorA"/>
    <property type="match status" value="1"/>
</dbReference>